<name>A0A3P6Q361_9BILA</name>
<proteinExistence type="inferred from homology"/>
<dbReference type="Proteomes" id="UP000271098">
    <property type="component" value="Unassembled WGS sequence"/>
</dbReference>
<feature type="domain" description="Glycosyl hydrolase family 31 C-terminal" evidence="4">
    <location>
        <begin position="55"/>
        <end position="145"/>
    </location>
</feature>
<evidence type="ECO:0008006" key="7">
    <source>
        <dbReference type="Google" id="ProtNLM"/>
    </source>
</evidence>
<dbReference type="AlphaFoldDB" id="A0A3P6Q361"/>
<keyword evidence="1" id="KW-0378">Hydrolase</keyword>
<organism evidence="5 6">
    <name type="scientific">Gongylonema pulchrum</name>
    <dbReference type="NCBI Taxonomy" id="637853"/>
    <lineage>
        <taxon>Eukaryota</taxon>
        <taxon>Metazoa</taxon>
        <taxon>Ecdysozoa</taxon>
        <taxon>Nematoda</taxon>
        <taxon>Chromadorea</taxon>
        <taxon>Rhabditida</taxon>
        <taxon>Spirurina</taxon>
        <taxon>Spiruromorpha</taxon>
        <taxon>Spiruroidea</taxon>
        <taxon>Gongylonematidae</taxon>
        <taxon>Gongylonema</taxon>
    </lineage>
</organism>
<feature type="region of interest" description="Disordered" evidence="2">
    <location>
        <begin position="1"/>
        <end position="23"/>
    </location>
</feature>
<dbReference type="SUPFAM" id="SSF51011">
    <property type="entry name" value="Glycosyl hydrolase domain"/>
    <property type="match status" value="1"/>
</dbReference>
<dbReference type="Gene3D" id="2.60.40.1180">
    <property type="entry name" value="Golgi alpha-mannosidase II"/>
    <property type="match status" value="2"/>
</dbReference>
<dbReference type="EMBL" id="UYRT01000086">
    <property type="protein sequence ID" value="VDK27404.1"/>
    <property type="molecule type" value="Genomic_DNA"/>
</dbReference>
<dbReference type="Gene3D" id="3.20.20.80">
    <property type="entry name" value="Glycosidases"/>
    <property type="match status" value="1"/>
</dbReference>
<dbReference type="Pfam" id="PF21365">
    <property type="entry name" value="Glyco_hydro_31_3rd"/>
    <property type="match status" value="1"/>
</dbReference>
<keyword evidence="1" id="KW-0326">Glycosidase</keyword>
<dbReference type="GO" id="GO:0005975">
    <property type="term" value="P:carbohydrate metabolic process"/>
    <property type="evidence" value="ECO:0007669"/>
    <property type="project" value="InterPro"/>
</dbReference>
<reference evidence="5 6" key="1">
    <citation type="submission" date="2018-11" db="EMBL/GenBank/DDBJ databases">
        <authorList>
            <consortium name="Pathogen Informatics"/>
        </authorList>
    </citation>
    <scope>NUCLEOTIDE SEQUENCE [LARGE SCALE GENOMIC DNA]</scope>
</reference>
<dbReference type="PANTHER" id="PTHR22762">
    <property type="entry name" value="ALPHA-GLUCOSIDASE"/>
    <property type="match status" value="1"/>
</dbReference>
<dbReference type="Pfam" id="PF01055">
    <property type="entry name" value="Glyco_hydro_31_2nd"/>
    <property type="match status" value="1"/>
</dbReference>
<evidence type="ECO:0000259" key="4">
    <source>
        <dbReference type="Pfam" id="PF21365"/>
    </source>
</evidence>
<evidence type="ECO:0000256" key="2">
    <source>
        <dbReference type="SAM" id="MobiDB-lite"/>
    </source>
</evidence>
<dbReference type="InterPro" id="IPR048395">
    <property type="entry name" value="Glyco_hydro_31_C"/>
</dbReference>
<dbReference type="InterPro" id="IPR013780">
    <property type="entry name" value="Glyco_hydro_b"/>
</dbReference>
<dbReference type="PANTHER" id="PTHR22762:SF133">
    <property type="entry name" value="P-TYPE DOMAIN-CONTAINING PROTEIN"/>
    <property type="match status" value="1"/>
</dbReference>
<dbReference type="InterPro" id="IPR000322">
    <property type="entry name" value="Glyco_hydro_31_TIM"/>
</dbReference>
<comment type="similarity">
    <text evidence="1">Belongs to the glycosyl hydrolase 31 family.</text>
</comment>
<accession>A0A3P6Q361</accession>
<keyword evidence="6" id="KW-1185">Reference proteome</keyword>
<sequence>MVKFTFSRNHNAKGTKGQDPSQWPSVAKATQEANLFRYYYLPYLYSIFFDVSMYGGTVVRPVFFEFTTDPETHHIWDQFMWGNAMMIIPVYQQGVAEVSGYLPYTTPWYSLRNSDYATLPKPGYNIFSAPTNDLIPVFARGGVIIPRQRPNTTTVTSRQNPLELLITIGLFFSDSICSDFDKIDGPAKSAGTLYWDDGESIVQDFENYNYFQWVFEFVHTSERAALYITPKRTAKGLTVPSIDILDIIGYHYKADLDEAMLNGKPAKISLQTSHYDSLRSRLLIKTTNLLEIGKAAPGSKLTLSWPHQETGFCDEYLC</sequence>
<evidence type="ECO:0000313" key="5">
    <source>
        <dbReference type="EMBL" id="VDK27404.1"/>
    </source>
</evidence>
<protein>
    <recommendedName>
        <fullName evidence="7">DUF5110 domain-containing protein</fullName>
    </recommendedName>
</protein>
<evidence type="ECO:0000313" key="6">
    <source>
        <dbReference type="Proteomes" id="UP000271098"/>
    </source>
</evidence>
<evidence type="ECO:0000259" key="3">
    <source>
        <dbReference type="Pfam" id="PF01055"/>
    </source>
</evidence>
<dbReference type="OrthoDB" id="1334205at2759"/>
<gene>
    <name evidence="5" type="ORF">GPUH_LOCUS125</name>
</gene>
<dbReference type="GO" id="GO:0004558">
    <property type="term" value="F:alpha-1,4-glucosidase activity"/>
    <property type="evidence" value="ECO:0007669"/>
    <property type="project" value="TreeGrafter"/>
</dbReference>
<feature type="domain" description="Glycoside hydrolase family 31 TIM barrel" evidence="3">
    <location>
        <begin position="5"/>
        <end position="46"/>
    </location>
</feature>
<evidence type="ECO:0000256" key="1">
    <source>
        <dbReference type="RuleBase" id="RU361185"/>
    </source>
</evidence>